<feature type="coiled-coil region" evidence="1">
    <location>
        <begin position="30"/>
        <end position="64"/>
    </location>
</feature>
<reference evidence="2 3" key="1">
    <citation type="submission" date="2016-11" db="EMBL/GenBank/DDBJ databases">
        <title>The macronuclear genome of Stentor coeruleus: a giant cell with tiny introns.</title>
        <authorList>
            <person name="Slabodnick M."/>
            <person name="Ruby J.G."/>
            <person name="Reiff S.B."/>
            <person name="Swart E.C."/>
            <person name="Gosai S."/>
            <person name="Prabakaran S."/>
            <person name="Witkowska E."/>
            <person name="Larue G.E."/>
            <person name="Fisher S."/>
            <person name="Freeman R.M."/>
            <person name="Gunawardena J."/>
            <person name="Chu W."/>
            <person name="Stover N.A."/>
            <person name="Gregory B.D."/>
            <person name="Nowacki M."/>
            <person name="Derisi J."/>
            <person name="Roy S.W."/>
            <person name="Marshall W.F."/>
            <person name="Sood P."/>
        </authorList>
    </citation>
    <scope>NUCLEOTIDE SEQUENCE [LARGE SCALE GENOMIC DNA]</scope>
    <source>
        <strain evidence="2">WM001</strain>
    </source>
</reference>
<organism evidence="2 3">
    <name type="scientific">Stentor coeruleus</name>
    <dbReference type="NCBI Taxonomy" id="5963"/>
    <lineage>
        <taxon>Eukaryota</taxon>
        <taxon>Sar</taxon>
        <taxon>Alveolata</taxon>
        <taxon>Ciliophora</taxon>
        <taxon>Postciliodesmatophora</taxon>
        <taxon>Heterotrichea</taxon>
        <taxon>Heterotrichida</taxon>
        <taxon>Stentoridae</taxon>
        <taxon>Stentor</taxon>
    </lineage>
</organism>
<evidence type="ECO:0000256" key="1">
    <source>
        <dbReference type="SAM" id="Coils"/>
    </source>
</evidence>
<dbReference type="EMBL" id="MPUH01001107">
    <property type="protein sequence ID" value="OMJ70253.1"/>
    <property type="molecule type" value="Genomic_DNA"/>
</dbReference>
<dbReference type="AlphaFoldDB" id="A0A1R2B0D2"/>
<dbReference type="Proteomes" id="UP000187209">
    <property type="component" value="Unassembled WGS sequence"/>
</dbReference>
<accession>A0A1R2B0D2</accession>
<keyword evidence="1" id="KW-0175">Coiled coil</keyword>
<evidence type="ECO:0000313" key="3">
    <source>
        <dbReference type="Proteomes" id="UP000187209"/>
    </source>
</evidence>
<protein>
    <submittedName>
        <fullName evidence="2">Uncharacterized protein</fullName>
    </submittedName>
</protein>
<name>A0A1R2B0D2_9CILI</name>
<gene>
    <name evidence="2" type="ORF">SteCoe_31820</name>
</gene>
<sequence length="246" mass="28388">MMQMLGCHKQTVDSQEFCSQKNLTIENQNLESLNFTYQKLKLKVDFLNKDLLNLQKKYLKAKEKLIKTLKTTDIDITSLKIQDLQFLLQLPSNHQLSEDFIRALESFTYEQTSERIFSTHKLKGSIEKHPIPDFIDICIECKIKAELLTTSNEELYIISNKIDKIKSKICDMEQQISTFSGDIKDHNDDKGLWGSILKIAQQKEEESAKLGLNSEDLYGQLQDAGESSTIIFDDSEVCCNKCFWII</sequence>
<proteinExistence type="predicted"/>
<comment type="caution">
    <text evidence="2">The sequence shown here is derived from an EMBL/GenBank/DDBJ whole genome shotgun (WGS) entry which is preliminary data.</text>
</comment>
<keyword evidence="3" id="KW-1185">Reference proteome</keyword>
<evidence type="ECO:0000313" key="2">
    <source>
        <dbReference type="EMBL" id="OMJ70253.1"/>
    </source>
</evidence>